<evidence type="ECO:0000256" key="2">
    <source>
        <dbReference type="SAM" id="SignalP"/>
    </source>
</evidence>
<sequence length="430" mass="47886">MKLPATPRILSLLSLAVFLWIVYRVHSIAARDPTSVFFDPSTGYTPRYSAVRREQAAAFIARANSQDYAWTKAQEGQRRLCVGIPSMATRGPEYLQDAVGSLLEGLTEDERGEMYVVVFVPHSNPAVHGAYGQTWLSALTDHILTYNLSSPEEMKHVQEMEKEEGGEYREKGVFDYHYLLEHCAEQQAPYVAIFEDDIVAADGWFHRTLAALEEAETRSATEYASQTFLYLRLFYTEELHGWNSEDWLAYLATSFFVFIVPMGLLCYLRTQNAAANRILTNRVLLAIAASITTSIGLFFALGRITVHPLPTGISLMPEFGCCSQALVFPTTIIPSLAAFFASRRTGAPDVLLEDFARDKGGEDGLGKGLRWALSPSVVQHVGRESSKKDDFGEMSKYGMSVAETIWSFGFEDLKAGALRTEHGRVVREGS</sequence>
<keyword evidence="1" id="KW-1133">Transmembrane helix</keyword>
<evidence type="ECO:0000256" key="1">
    <source>
        <dbReference type="SAM" id="Phobius"/>
    </source>
</evidence>
<keyword evidence="1" id="KW-0812">Transmembrane</keyword>
<dbReference type="GO" id="GO:0006506">
    <property type="term" value="P:GPI anchor biosynthetic process"/>
    <property type="evidence" value="ECO:0007669"/>
    <property type="project" value="InterPro"/>
</dbReference>
<proteinExistence type="predicted"/>
<feature type="signal peptide" evidence="2">
    <location>
        <begin position="1"/>
        <end position="30"/>
    </location>
</feature>
<feature type="transmembrane region" description="Helical" evidence="1">
    <location>
        <begin position="247"/>
        <end position="267"/>
    </location>
</feature>
<dbReference type="PANTHER" id="PTHR31410:SF1">
    <property type="entry name" value="POST-GPI ATTACHMENT TO PROTEINS FACTOR 4"/>
    <property type="match status" value="1"/>
</dbReference>
<dbReference type="PANTHER" id="PTHR31410">
    <property type="entry name" value="TRANSMEMBRANE PROTEIN 246"/>
    <property type="match status" value="1"/>
</dbReference>
<protein>
    <submittedName>
        <fullName evidence="3">Integral membrane protein-like protein</fullName>
    </submittedName>
</protein>
<keyword evidence="2" id="KW-0732">Signal</keyword>
<dbReference type="AlphaFoldDB" id="A0A6G1JDS1"/>
<gene>
    <name evidence="3" type="ORF">K458DRAFT_414146</name>
</gene>
<reference evidence="3" key="1">
    <citation type="journal article" date="2020" name="Stud. Mycol.">
        <title>101 Dothideomycetes genomes: a test case for predicting lifestyles and emergence of pathogens.</title>
        <authorList>
            <person name="Haridas S."/>
            <person name="Albert R."/>
            <person name="Binder M."/>
            <person name="Bloem J."/>
            <person name="Labutti K."/>
            <person name="Salamov A."/>
            <person name="Andreopoulos B."/>
            <person name="Baker S."/>
            <person name="Barry K."/>
            <person name="Bills G."/>
            <person name="Bluhm B."/>
            <person name="Cannon C."/>
            <person name="Castanera R."/>
            <person name="Culley D."/>
            <person name="Daum C."/>
            <person name="Ezra D."/>
            <person name="Gonzalez J."/>
            <person name="Henrissat B."/>
            <person name="Kuo A."/>
            <person name="Liang C."/>
            <person name="Lipzen A."/>
            <person name="Lutzoni F."/>
            <person name="Magnuson J."/>
            <person name="Mondo S."/>
            <person name="Nolan M."/>
            <person name="Ohm R."/>
            <person name="Pangilinan J."/>
            <person name="Park H.-J."/>
            <person name="Ramirez L."/>
            <person name="Alfaro M."/>
            <person name="Sun H."/>
            <person name="Tritt A."/>
            <person name="Yoshinaga Y."/>
            <person name="Zwiers L.-H."/>
            <person name="Turgeon B."/>
            <person name="Goodwin S."/>
            <person name="Spatafora J."/>
            <person name="Crous P."/>
            <person name="Grigoriev I."/>
        </authorList>
    </citation>
    <scope>NUCLEOTIDE SEQUENCE</scope>
    <source>
        <strain evidence="3">CBS 122367</strain>
    </source>
</reference>
<keyword evidence="4" id="KW-1185">Reference proteome</keyword>
<dbReference type="InterPro" id="IPR029675">
    <property type="entry name" value="PGAP4"/>
</dbReference>
<feature type="chain" id="PRO_5026041737" evidence="2">
    <location>
        <begin position="31"/>
        <end position="430"/>
    </location>
</feature>
<accession>A0A6G1JDS1</accession>
<name>A0A6G1JDS1_9PLEO</name>
<keyword evidence="1" id="KW-0472">Membrane</keyword>
<dbReference type="GO" id="GO:0000139">
    <property type="term" value="C:Golgi membrane"/>
    <property type="evidence" value="ECO:0007669"/>
    <property type="project" value="InterPro"/>
</dbReference>
<dbReference type="EMBL" id="MU005573">
    <property type="protein sequence ID" value="KAF2688381.1"/>
    <property type="molecule type" value="Genomic_DNA"/>
</dbReference>
<evidence type="ECO:0000313" key="4">
    <source>
        <dbReference type="Proteomes" id="UP000799291"/>
    </source>
</evidence>
<dbReference type="GO" id="GO:0016757">
    <property type="term" value="F:glycosyltransferase activity"/>
    <property type="evidence" value="ECO:0007669"/>
    <property type="project" value="InterPro"/>
</dbReference>
<evidence type="ECO:0000313" key="3">
    <source>
        <dbReference type="EMBL" id="KAF2688381.1"/>
    </source>
</evidence>
<feature type="transmembrane region" description="Helical" evidence="1">
    <location>
        <begin position="279"/>
        <end position="301"/>
    </location>
</feature>
<organism evidence="3 4">
    <name type="scientific">Lentithecium fluviatile CBS 122367</name>
    <dbReference type="NCBI Taxonomy" id="1168545"/>
    <lineage>
        <taxon>Eukaryota</taxon>
        <taxon>Fungi</taxon>
        <taxon>Dikarya</taxon>
        <taxon>Ascomycota</taxon>
        <taxon>Pezizomycotina</taxon>
        <taxon>Dothideomycetes</taxon>
        <taxon>Pleosporomycetidae</taxon>
        <taxon>Pleosporales</taxon>
        <taxon>Massarineae</taxon>
        <taxon>Lentitheciaceae</taxon>
        <taxon>Lentithecium</taxon>
    </lineage>
</organism>
<dbReference type="CDD" id="cd22189">
    <property type="entry name" value="PGAP4-like_fungal"/>
    <property type="match status" value="1"/>
</dbReference>
<dbReference type="Proteomes" id="UP000799291">
    <property type="component" value="Unassembled WGS sequence"/>
</dbReference>
<dbReference type="OrthoDB" id="2016523at2759"/>